<dbReference type="Proteomes" id="UP000177027">
    <property type="component" value="Unassembled WGS sequence"/>
</dbReference>
<sequence length="370" mass="42753">MNILLIAPVHDYATFSRQRDELPFVEGQGQQSWHRALISLGHNVKVFRYTDSLVIPEVLQQHITHFSSTHFPIFYSRFRKFHDMLAPIDLVWKIKNDRICSIISSFRPDVVIVSGGTAFLSSRVFSAIKKTQRIPIIYFSGVHPLNAASSRERSWVVHCADYVVTNDTGYAHSWKSLGAKNVITLPISAFDDLSEKKTLSHDTQKKYRSDVCFVGTLTKDRIKLLEHLKTYHLKIWGTLSSDAKLSNELKQHYYGIARHDELNPIYRSTKIALNIQPKDMVSSGNMRTFEISGYGAFQLTDKMNKAWFNDGKEVVTFKDKKDLINKIDYFLKNDAERERIADAGQARTLKDHTYRKRFRRLFSMIKVKSL</sequence>
<evidence type="ECO:0000259" key="1">
    <source>
        <dbReference type="Pfam" id="PF13524"/>
    </source>
</evidence>
<dbReference type="InterPro" id="IPR055259">
    <property type="entry name" value="YkvP/CgeB_Glyco_trans-like"/>
</dbReference>
<gene>
    <name evidence="2" type="ORF">A3D06_00945</name>
</gene>
<accession>A0A1F7HDD4</accession>
<protein>
    <recommendedName>
        <fullName evidence="1">Spore protein YkvP/CgeB glycosyl transferase-like domain-containing protein</fullName>
    </recommendedName>
</protein>
<dbReference type="AlphaFoldDB" id="A0A1F7HDD4"/>
<proteinExistence type="predicted"/>
<evidence type="ECO:0000313" key="3">
    <source>
        <dbReference type="Proteomes" id="UP000177027"/>
    </source>
</evidence>
<dbReference type="Pfam" id="PF13524">
    <property type="entry name" value="Glyco_trans_1_2"/>
    <property type="match status" value="1"/>
</dbReference>
<evidence type="ECO:0000313" key="2">
    <source>
        <dbReference type="EMBL" id="OGK29269.1"/>
    </source>
</evidence>
<dbReference type="EMBL" id="MFZS01000009">
    <property type="protein sequence ID" value="OGK29269.1"/>
    <property type="molecule type" value="Genomic_DNA"/>
</dbReference>
<feature type="domain" description="Spore protein YkvP/CgeB glycosyl transferase-like" evidence="1">
    <location>
        <begin position="223"/>
        <end position="362"/>
    </location>
</feature>
<name>A0A1F7HDD4_9BACT</name>
<reference evidence="2 3" key="1">
    <citation type="journal article" date="2016" name="Nat. Commun.">
        <title>Thousands of microbial genomes shed light on interconnected biogeochemical processes in an aquifer system.</title>
        <authorList>
            <person name="Anantharaman K."/>
            <person name="Brown C.T."/>
            <person name="Hug L.A."/>
            <person name="Sharon I."/>
            <person name="Castelle C.J."/>
            <person name="Probst A.J."/>
            <person name="Thomas B.C."/>
            <person name="Singh A."/>
            <person name="Wilkins M.J."/>
            <person name="Karaoz U."/>
            <person name="Brodie E.L."/>
            <person name="Williams K.H."/>
            <person name="Hubbard S.S."/>
            <person name="Banfield J.F."/>
        </authorList>
    </citation>
    <scope>NUCLEOTIDE SEQUENCE [LARGE SCALE GENOMIC DNA]</scope>
</reference>
<organism evidence="2 3">
    <name type="scientific">Candidatus Roizmanbacteria bacterium RIFCSPHIGHO2_02_FULL_40_9</name>
    <dbReference type="NCBI Taxonomy" id="1802042"/>
    <lineage>
        <taxon>Bacteria</taxon>
        <taxon>Candidatus Roizmaniibacteriota</taxon>
    </lineage>
</organism>
<comment type="caution">
    <text evidence="2">The sequence shown here is derived from an EMBL/GenBank/DDBJ whole genome shotgun (WGS) entry which is preliminary data.</text>
</comment>
<dbReference type="SUPFAM" id="SSF53756">
    <property type="entry name" value="UDP-Glycosyltransferase/glycogen phosphorylase"/>
    <property type="match status" value="1"/>
</dbReference>